<reference evidence="2" key="1">
    <citation type="journal article" date="2019" name="Int. J. Syst. Evol. Microbiol.">
        <title>The Global Catalogue of Microorganisms (GCM) 10K type strain sequencing project: providing services to taxonomists for standard genome sequencing and annotation.</title>
        <authorList>
            <consortium name="The Broad Institute Genomics Platform"/>
            <consortium name="The Broad Institute Genome Sequencing Center for Infectious Disease"/>
            <person name="Wu L."/>
            <person name="Ma J."/>
        </authorList>
    </citation>
    <scope>NUCLEOTIDE SEQUENCE [LARGE SCALE GENOMIC DNA]</scope>
    <source>
        <strain evidence="2">JCM 17978</strain>
    </source>
</reference>
<feature type="non-terminal residue" evidence="1">
    <location>
        <position position="1"/>
    </location>
</feature>
<gene>
    <name evidence="1" type="ORF">ACFPH8_09120</name>
</gene>
<sequence length="71" mass="8060">KQTTGLGFVSVVKQLKAAVQDSGGWPSAAVAIRRQRLLCSFQANENQPSVFCFFFRQCKKEKKSRKLNFYS</sequence>
<accession>A0ABW0C6D6</accession>
<comment type="caution">
    <text evidence="1">The sequence shown here is derived from an EMBL/GenBank/DDBJ whole genome shotgun (WGS) entry which is preliminary data.</text>
</comment>
<protein>
    <submittedName>
        <fullName evidence="1">Uncharacterized protein</fullName>
    </submittedName>
</protein>
<evidence type="ECO:0000313" key="2">
    <source>
        <dbReference type="Proteomes" id="UP001596162"/>
    </source>
</evidence>
<dbReference type="EMBL" id="JBHSLA010000003">
    <property type="protein sequence ID" value="MFC5195486.1"/>
    <property type="molecule type" value="Genomic_DNA"/>
</dbReference>
<proteinExistence type="predicted"/>
<keyword evidence="2" id="KW-1185">Reference proteome</keyword>
<evidence type="ECO:0000313" key="1">
    <source>
        <dbReference type="EMBL" id="MFC5195486.1"/>
    </source>
</evidence>
<organism evidence="1 2">
    <name type="scientific">Bizionia hallyeonensis</name>
    <dbReference type="NCBI Taxonomy" id="1123757"/>
    <lineage>
        <taxon>Bacteria</taxon>
        <taxon>Pseudomonadati</taxon>
        <taxon>Bacteroidota</taxon>
        <taxon>Flavobacteriia</taxon>
        <taxon>Flavobacteriales</taxon>
        <taxon>Flavobacteriaceae</taxon>
        <taxon>Bizionia</taxon>
    </lineage>
</organism>
<name>A0ABW0C6D6_9FLAO</name>
<dbReference type="Proteomes" id="UP001596162">
    <property type="component" value="Unassembled WGS sequence"/>
</dbReference>